<gene>
    <name evidence="1" type="ORF">NSCI0253_LOCUS9382</name>
</gene>
<organism evidence="1">
    <name type="scientific">Noctiluca scintillans</name>
    <name type="common">Sea sparkle</name>
    <name type="synonym">Red tide dinoflagellate</name>
    <dbReference type="NCBI Taxonomy" id="2966"/>
    <lineage>
        <taxon>Eukaryota</taxon>
        <taxon>Sar</taxon>
        <taxon>Alveolata</taxon>
        <taxon>Dinophyceae</taxon>
        <taxon>Noctilucales</taxon>
        <taxon>Noctilucaceae</taxon>
        <taxon>Noctiluca</taxon>
    </lineage>
</organism>
<proteinExistence type="predicted"/>
<accession>A0A7S1F0E0</accession>
<dbReference type="AlphaFoldDB" id="A0A7S1F0E0"/>
<evidence type="ECO:0000313" key="1">
    <source>
        <dbReference type="EMBL" id="CAD8835034.1"/>
    </source>
</evidence>
<name>A0A7S1F0E0_NOCSC</name>
<sequence length="297" mass="33934">MTFFGGFLKCCQGTRDSCGYSPHTSEEFRMISLTNDVTEVYPVHLLTSYDSLDLTAAMATHPKGRCGMRAKPALITPRQKTFEERIRLPNMKRYPLPPNCSMDDPEDMRRIELMRLYREFVLDMHSGVHMTQLTANQEYSDIHCQIFEDMQTLKVDQGSGCIIEFPLCAVSKVYRIVKNDDRWFNANSPRPMTPCAISSAEHIVVVEFVRRKLAFVLSEIPEAQGFLVCMELLIRRARECRAESQQVQSKRAKRPEPGALPVFVRGERLGRVAEPESSGLESPFCVTRCKADSYFED</sequence>
<dbReference type="EMBL" id="HBFQ01013495">
    <property type="protein sequence ID" value="CAD8835034.1"/>
    <property type="molecule type" value="Transcribed_RNA"/>
</dbReference>
<protein>
    <submittedName>
        <fullName evidence="1">Uncharacterized protein</fullName>
    </submittedName>
</protein>
<reference evidence="1" key="1">
    <citation type="submission" date="2021-01" db="EMBL/GenBank/DDBJ databases">
        <authorList>
            <person name="Corre E."/>
            <person name="Pelletier E."/>
            <person name="Niang G."/>
            <person name="Scheremetjew M."/>
            <person name="Finn R."/>
            <person name="Kale V."/>
            <person name="Holt S."/>
            <person name="Cochrane G."/>
            <person name="Meng A."/>
            <person name="Brown T."/>
            <person name="Cohen L."/>
        </authorList>
    </citation>
    <scope>NUCLEOTIDE SEQUENCE</scope>
</reference>